<sequence>MADQSVIHKAITARDLAGLIASHLAAKGIEVTLVGGTCVSIYSDNFYQSDDLDFVDRSYTPGKKLKDAMSEIGFTPVGRYFEHPDSPFVVEFPSGPLSVGDDPVRNWSTLSTPLGTFTLITPEDCIKDRLAAYFHWNDRQALEQAVWVAHDQVGEYRPDEIEKWAEREGEVDKFKEFIARLKR</sequence>
<organism evidence="1 2">
    <name type="scientific">Amphritea atlantica</name>
    <dbReference type="NCBI Taxonomy" id="355243"/>
    <lineage>
        <taxon>Bacteria</taxon>
        <taxon>Pseudomonadati</taxon>
        <taxon>Pseudomonadota</taxon>
        <taxon>Gammaproteobacteria</taxon>
        <taxon>Oceanospirillales</taxon>
        <taxon>Oceanospirillaceae</taxon>
        <taxon>Amphritea</taxon>
    </lineage>
</organism>
<evidence type="ECO:0008006" key="3">
    <source>
        <dbReference type="Google" id="ProtNLM"/>
    </source>
</evidence>
<accession>A0A1H9CU99</accession>
<evidence type="ECO:0000313" key="1">
    <source>
        <dbReference type="EMBL" id="SEQ04667.1"/>
    </source>
</evidence>
<name>A0A1H9CU99_9GAMM</name>
<dbReference type="RefSeq" id="WP_091352666.1">
    <property type="nucleotide sequence ID" value="NZ_AP025284.1"/>
</dbReference>
<dbReference type="EMBL" id="FOGB01000001">
    <property type="protein sequence ID" value="SEQ04667.1"/>
    <property type="molecule type" value="Genomic_DNA"/>
</dbReference>
<evidence type="ECO:0000313" key="2">
    <source>
        <dbReference type="Proteomes" id="UP000198749"/>
    </source>
</evidence>
<dbReference type="STRING" id="355243.SAMN03080615_00165"/>
<protein>
    <recommendedName>
        <fullName evidence="3">Nucleotidyl transferase AbiEii toxin, Type IV TA system</fullName>
    </recommendedName>
</protein>
<dbReference type="Proteomes" id="UP000198749">
    <property type="component" value="Unassembled WGS sequence"/>
</dbReference>
<proteinExistence type="predicted"/>
<gene>
    <name evidence="1" type="ORF">SAMN03080615_00165</name>
</gene>
<reference evidence="2" key="1">
    <citation type="submission" date="2016-10" db="EMBL/GenBank/DDBJ databases">
        <authorList>
            <person name="Varghese N."/>
            <person name="Submissions S."/>
        </authorList>
    </citation>
    <scope>NUCLEOTIDE SEQUENCE [LARGE SCALE GENOMIC DNA]</scope>
    <source>
        <strain evidence="2">DSM 18887</strain>
    </source>
</reference>
<dbReference type="AlphaFoldDB" id="A0A1H9CU99"/>
<keyword evidence="2" id="KW-1185">Reference proteome</keyword>